<dbReference type="InterPro" id="IPR023393">
    <property type="entry name" value="START-like_dom_sf"/>
</dbReference>
<protein>
    <submittedName>
        <fullName evidence="1">SRPBCC family protein</fullName>
    </submittedName>
</protein>
<organism evidence="1 2">
    <name type="scientific">Streptomyces zingiberis</name>
    <dbReference type="NCBI Taxonomy" id="2053010"/>
    <lineage>
        <taxon>Bacteria</taxon>
        <taxon>Bacillati</taxon>
        <taxon>Actinomycetota</taxon>
        <taxon>Actinomycetes</taxon>
        <taxon>Kitasatosporales</taxon>
        <taxon>Streptomycetaceae</taxon>
        <taxon>Streptomyces</taxon>
    </lineage>
</organism>
<name>A0ABX1BRN7_9ACTN</name>
<sequence>MARFRIARRSPLPPAEAWRRVTDWDRHGDHVPLTRVTAAPAGPTRTGTLVTARTGAGPVAFDDPMEVVLWEPPGDGGAPGRCRLEKRGRVMTGWAEVEVRARGAGSEVVWTEDLRVARLPRLLDAPTSLSGRLLFGRVVSRLLDGR</sequence>
<dbReference type="EMBL" id="JAATEN010000004">
    <property type="protein sequence ID" value="NJQ00396.1"/>
    <property type="molecule type" value="Genomic_DNA"/>
</dbReference>
<comment type="caution">
    <text evidence="1">The sequence shown here is derived from an EMBL/GenBank/DDBJ whole genome shotgun (WGS) entry which is preliminary data.</text>
</comment>
<dbReference type="RefSeq" id="WP_168100989.1">
    <property type="nucleotide sequence ID" value="NZ_JAATEN010000004.1"/>
</dbReference>
<reference evidence="1 2" key="1">
    <citation type="submission" date="2020-03" db="EMBL/GenBank/DDBJ databases">
        <title>WGS of actinomycetes isolated from Thailand.</title>
        <authorList>
            <person name="Thawai C."/>
        </authorList>
    </citation>
    <scope>NUCLEOTIDE SEQUENCE [LARGE SCALE GENOMIC DNA]</scope>
    <source>
        <strain evidence="1 2">PLAI 1-29</strain>
    </source>
</reference>
<evidence type="ECO:0000313" key="2">
    <source>
        <dbReference type="Proteomes" id="UP000695264"/>
    </source>
</evidence>
<gene>
    <name evidence="1" type="ORF">HCK00_07555</name>
</gene>
<accession>A0ABX1BRN7</accession>
<proteinExistence type="predicted"/>
<evidence type="ECO:0000313" key="1">
    <source>
        <dbReference type="EMBL" id="NJQ00396.1"/>
    </source>
</evidence>
<dbReference type="SUPFAM" id="SSF55961">
    <property type="entry name" value="Bet v1-like"/>
    <property type="match status" value="1"/>
</dbReference>
<keyword evidence="2" id="KW-1185">Reference proteome</keyword>
<dbReference type="Gene3D" id="3.30.530.20">
    <property type="match status" value="1"/>
</dbReference>
<dbReference type="Proteomes" id="UP000695264">
    <property type="component" value="Unassembled WGS sequence"/>
</dbReference>